<feature type="domain" description="EGF-like" evidence="19">
    <location>
        <begin position="1830"/>
        <end position="1871"/>
    </location>
</feature>
<feature type="domain" description="NIDO" evidence="23">
    <location>
        <begin position="834"/>
        <end position="981"/>
    </location>
</feature>
<name>A0A8W8NDM2_MAGGI</name>
<evidence type="ECO:0000256" key="3">
    <source>
        <dbReference type="ARBA" id="ARBA00005897"/>
    </source>
</evidence>
<dbReference type="GO" id="GO:0007399">
    <property type="term" value="P:nervous system development"/>
    <property type="evidence" value="ECO:0007669"/>
    <property type="project" value="UniProtKB-ARBA"/>
</dbReference>
<evidence type="ECO:0000259" key="19">
    <source>
        <dbReference type="PROSITE" id="PS50026"/>
    </source>
</evidence>
<dbReference type="InterPro" id="IPR024731">
    <property type="entry name" value="NELL2-like_EGF"/>
</dbReference>
<feature type="compositionally biased region" description="Low complexity" evidence="17">
    <location>
        <begin position="2968"/>
        <end position="2980"/>
    </location>
</feature>
<feature type="domain" description="EGF-like" evidence="19">
    <location>
        <begin position="4164"/>
        <end position="4206"/>
    </location>
</feature>
<evidence type="ECO:0000256" key="13">
    <source>
        <dbReference type="ARBA" id="ARBA00023157"/>
    </source>
</evidence>
<keyword evidence="7 18" id="KW-0812">Transmembrane</keyword>
<keyword evidence="10" id="KW-0106">Calcium</keyword>
<dbReference type="InterPro" id="IPR049883">
    <property type="entry name" value="NOTCH1_EGF-like"/>
</dbReference>
<feature type="disulfide bond" evidence="16">
    <location>
        <begin position="2460"/>
        <end position="2469"/>
    </location>
</feature>
<dbReference type="InterPro" id="IPR006212">
    <property type="entry name" value="Furin_repeat"/>
</dbReference>
<keyword evidence="13 16" id="KW-1015">Disulfide bond</keyword>
<feature type="disulfide bond" evidence="16">
    <location>
        <begin position="2536"/>
        <end position="2545"/>
    </location>
</feature>
<keyword evidence="26" id="KW-1185">Reference proteome</keyword>
<dbReference type="InterPro" id="IPR009030">
    <property type="entry name" value="Growth_fac_rcpt_cys_sf"/>
</dbReference>
<evidence type="ECO:0000256" key="17">
    <source>
        <dbReference type="SAM" id="MobiDB-lite"/>
    </source>
</evidence>
<dbReference type="PROSITE" id="PS51233">
    <property type="entry name" value="VWFD"/>
    <property type="match status" value="2"/>
</dbReference>
<dbReference type="GO" id="GO:0071944">
    <property type="term" value="C:cell periphery"/>
    <property type="evidence" value="ECO:0007669"/>
    <property type="project" value="UniProtKB-ARBA"/>
</dbReference>
<feature type="domain" description="EGF-like" evidence="19">
    <location>
        <begin position="2548"/>
        <end position="2584"/>
    </location>
</feature>
<dbReference type="SUPFAM" id="SSF57196">
    <property type="entry name" value="EGF/Laminin"/>
    <property type="match status" value="13"/>
</dbReference>
<proteinExistence type="inferred from homology"/>
<evidence type="ECO:0000259" key="22">
    <source>
        <dbReference type="PROSITE" id="PS50856"/>
    </source>
</evidence>
<evidence type="ECO:0000256" key="1">
    <source>
        <dbReference type="ARBA" id="ARBA00004479"/>
    </source>
</evidence>
<dbReference type="InterPro" id="IPR000152">
    <property type="entry name" value="EGF-type_Asp/Asn_hydroxyl_site"/>
</dbReference>
<sequence>MVWSDIYPKTINLAIVAIFLYFISLTIAQSTTVKTIENNEFLEEMQLSTDPSPTTTTELMVTADSARCPLVILSPGFVSTDVGTSAQFRAIVESYNDPALESRWLRLRSSITETIDINQPKYSGSKNLPSPELVINNVTFEDEISYQLQVRIVGGWCFGNTVSLDVRGILQFNDSCNATKECDQRKDLVCSSVHNSCICNSNSYHRYRVCYPRFNLRAVYDSSEITTSFITVRWTPPYLDPNLVQSYSVSLRGHQGSNYYDSASVHLQTSYMYTFYSSFIPSFDYYLEITSNILLSDPEETFSVKTDPITLHVIVDPQPPGPIDPTASNFHPQTLRLSWSRSQYSSNVYYEYRVTIAGHSYVSSSTSLSLWRELEPGRYYTVQIVAVTNYGTRSPAYSSIIQTLRVPYVTLPRSSYNIPVQSDFEMVASVQIFSDFPPTTSTKWQRNGQDININDTRYNGSTEDLVAPKLVINKVDFDNDHRANYRCIATNSEGSWTSGSTRLNLEGSRKFLETCTRSEECVSGKQLTCRQNKCLCYTSYYHKYHACYPKYLLQINNLDIVKSTCDAVLKWNHPTVDFQLITDYIIERQILHGSNSWFSEDMVSVGTVTQYSTSCTLQPGRLYRFLIRQQVSLTDPDETFLVDPGISRTIIMEPLPPGRLDLALSNFSATHLFLKWNPPDGNSTLNYYKIVVDGHQQQTFGNIPEIHWNKKLTPGTSYNVTITTVSYGGMFSGPLNGITESNPHIETITIDKSDPEGYLHLDFGNLDEILRGDDVESPKLYSPTSVFAGDGSEEGFNFVHIGSNGVIGLGEGFNSPTIYDINTETVQGKRIICPFWTDLSTSNSNGTVYYQTYQRGNGTESNSFLENANAIVRRQFGDFPEFNASWLLKVTWNNMTFEGITSKNITFQCLLITDGQSTFTVFNYIDVDLPAIENRKITIGYQYGNVFEKNPFSYTTAAFNMSAVPGNRGVNGFWIYKLTTGVLLNNDERECFDWYIRNKEQNTFNQLSFVRGQIRCPCTSILLRFDPRYAISRFDRINRALCYASRTIGRNTECCYKMHGSINNLGALERSLPSAGTLLQYNPFFEQRKHLMEDLKPRETCCIKTKHCKWFYAVRPIPRCYLRSPFNPALNFGDPHIVTLDGLNYTFNGYGEYTMLNISKKPIQFDFQARTDLATTANGTTINATIFSAFVAQDQTGSKLQIDMSRDKKRMLVRVNEKDMTKEFENSSFVFLNQNMSVQWENQTLSASFLQTSVLLKVSLGVRFLISEVVVDNEYKSHAKGLMGNFDGNAANEFVLPNGTILDDNATGTERNIYNNFGQKWLVNEKSLFHYDKGLTYHNYTHLDFEPIFLDEVDKNQIEDANMKCGPNPSQACIFDYLATGDIALAESSGTSEASAQSDKKLVENESPTIAGNTSINVEMNKTVYMQFNASDDSTIKPEYRILEYPDGFKLNNTTGLATWTPKNTNVSEISISVIDGFGAESPSLDVTIILCGGCGSHGRCDYDDVIPTDNARYSLAVCSCEKGYSGLNCELDTNACINEPCSLRRNCTDLTPEEENRLGRGYNCSGCPKGYNDMNNKCEDINECQASGTNICNIQSEICENTEGSYKCNCLPGFRKSNTVCEDIDECLELTSGCEQLCNNTPGSFECQCFPGFFLKSDKTTCSKLDENPCESFNKTCEYTCDPTEQKCLCPIGYQLAEDGESCIDVNECVVKPSPCLQECTNTNGSFQCYCRPGYTLDKDKVSCTECKEPNFGENCGQICKCGQGMDRCDPETGCVCKPGWTGTNCSVDIDECDNETICGNEKVCKNLEGSYLCKCRVGFKMNGDICEDIDECSDLTLNECPDDTDCQNLHGNYTCNCKSGFQKNDSKCEDVDECLSGTSDCQHICINNVGGFNCECEFGYALHDIDRKTCEKVVNVCALFPELNCSYGCRLEKRSNLNIGYCFCESGFRLDFDNSSCEDINECEDSSTCQQNCTNSEGSFECSCSTGHVLENDRKSCTKCVDGLYGENCKEQCKCGQGSERCDCKGGYERTPTGSCKECTLNTFGKNCSSQCSCDFTNTQSCDKKNGTCYCKEGWQGADCTEDVLECANTTICGPNTKCLETNGSYVCNCDVGFQKDASGFCVDIDECSLDLNNCDVNANCTNKNIPLADDYANVVKNMETSLTNFYKSRIAGFLKVLILVIRKGSTIVEFEVITDKKEEAKQDIVSSIISLSKGEGNILYTNELITPSSVSVIDATGEERDIKECYSGLCQNNGTCKDLINTYQCLCVSGFNGTNCEKNIDDCSNVTCENNGTCQDLVHGYQCNCVPGFNGTRCENNINRCSKEPCKNNGTCTNLVNDYRCVCVAGFNGTNCEIDIDDCLNVTCENNGTCQDLVSGYQCKCVAGFNGTTCENNIKECYSGLCQNNGTCKDLINTYQCLCVSGFNGTNCEKNIDDCSNVTCENNGTCQDLVHGYQCNCVPGFNGTRCENNINLCSKEPCKNNGTCTNLVIDYRCVCVAGFNGTNCEIDIDDCLNVTCENNGTCQDLVSGYQCKCVAGFNGTTCENNIKECYSGLCQNNGTCKDLINTYQCLCVSGFNGTNCEKNIDDCSNVTCENNGTCQDLVHGYQCNCVPGFNGTRCENNINSCSKGPCKNNGTCTNLVNDYRCVCVAGFNGTNCEIDIYISSTIQPSKHTIESSVSVIPSEANLTSMTSRGATDAQSSLTTSIERTSTLPSTTLTISEVSNSTTLRSTSSITSNISETIESVQATTIGLTSQKRTTSHVASSNGLDQSSTVISSSTTSIVSPDSRPITTPEKKTSTLQTSSNISFESRSTTKGVDNSASLTPNEETSTPKSSTAIISNTLSSTTSISSSISDAIESVQTSTIGSTGQLTTTSMAASSTASEVLSTTIFSPTTSNQNPDAPPKTTLDTETSTSQTFYNLSSEGTITTGGSVNSTSVTPNAETSSLTSNISAIVTMQSTSNVQKTDATSSSTSFDSTIQPSKHTEENTLIPSGSTSTFISSAGGTNVQSSFKSTLEVTNTFTTDHTNSISFDTTTLFIPSLIANSSLRTTHPFKQSTAITSLPTSHISQTNIISMTTVGNPSTIYTIEHGFTSGDNLLTGDDKTTSAITCTTTMFIGDGSDGGFSKVFIGTNGLIGLGEAYNGISVREMNSNDISKLQIICPFWTDLATHQSNAGVFYQAYNREIDSHKGVLVKGSAIVQAFYSQDFSQFEASWILKVTWTDMSLYADKSKTITIQCLLITDAKNTFVVFNYIDVNLKPIKNLKIAMGYRFQKFFTKNSYSNQQAAFRMSSVPGNTGTTGVWIYKMTTSAGFSSEERECLNWRFKNKENGVADRLSNMAQVIECPCDGGLLRFDPRFMFSRIDNIKNIICYASMTLGRNAECCYPFFIPPSFWGSPVLGSCIRSSPTAGTLLEYNPFFERFNNHNHDIKPKDICCQSGHCDWFYEVRPITRCYRRSPFSAAWFFGDPHITTLDGHQYTFNGYGEYTMMKISNETNFELQARTDLATNENGTTINATIFSAFAAEDHAGARVQVAMSRKRDKMYILGDGRDLTRDFENQNFTYITKFLSLRLDNRTVVASFLNSSITIKVGLGVRFLTCEAVVDNAYNGYVAGLMGNFDGNSSNDFVLPNGTTLTGSSVESERSIYKNFGQAWSVTEKTSIFQYDTGLSHSDFNHPEFLPLFIDEFSEEKRNRSKVACGGSENQACIFDFLATGDKSLAMSSGSEASTSKLAAKTIENESPYISGDTFIEAEVNVKVTMKFNITDDGKAEYKILQRPETNFEFDNMSGIATWTPTDTNVSGISITAIDDYEVEASPLVIVIALCSRCSERGICNFTTIKNSETEQFKRASCDCRTGYTGDDCEREVDGCAQDPCPHGRKCTDLSPEQEELFHRGYNCSACPHGFRDVDEKCEDLNECNGTRAVCNVKSESCENTEGGYKCNCLPGYRKVEDICRDIDECQESTSGCSQRCNNTEGSFVCSCVSGFTLNEDNKTCSQSDTDTCKNHNVTCEYTCDNSSGSFECICKNGFELETNGINCTDINECNQGICSQVCHNSVGSFECSCFPGYVLNEDKITCSACIPPKYGNNCSQTCDCGSGVDRCDPVSGCVCLSGWEGSRCDQDVDECTDNPAICGSDKICHNLQGFYRCDCRGGFEKIGEDCKDIDECSNPGLNKCPRSSKCMNTKGNYTCQCSEGYKQKSRYDCEDINECTSGVAGCSQGCINKEGGFNCICEFGYTLDDDRKTCVVVKDICSLYPNLNCSFGCKQDSENKTIGHCFCGAGYFLNALDKSSCVDVNECGNANLNLCTYKDKCVNIPGSYNCSCPTGYFLENDGRTCSDCDEHHYGLGCKTPCNCGPGVLKCDNIHGCLCKTGWAGTKCDADIDECVSGTPCNGANQVCQNIPGSYRCICETGYNETSPGTCTDIDECLKRPCDQNCTNTDGGYKCSCNSGFKLFSQSKCEDIDECGAPTPPCDQLCSNLEGSYKCSCRDGYLLNTTTRTCYAKTTCSKLNCTQHCAVGSNGQEYCSCYQGFVLDSDNITCNDIDECASNPCDENCTQTTPGPGYTCTCEAGKMLDVDNRTCIDCKDGFYGKECSEKCICKSENTKTCGNVSGICTCRAGWNGTDCSVDVDECKNFANICPDNSDCTNLNGTYLCTCKDGFSMSNNKCTECSLTAFGENCASQCTCDFNNAWSCDKRNGTCYCRDGWQGVNCKVDVQECSLKPNVCGNNSICQETNGSYICVCDSGFQLSGGYCKNINECETNHTACSENADCTDLDGSFNCSCRPGFTGDEQTCSACSDGTYGYQCSYDCACNRTNSIDCDDVTGKCECKDNWNGTTCSIHVNDCLNGSAVCDSKTQQCAKKDGTESYFCVCLYGKNNTDNGTCLSPIPPHNINHSKLIIGLGIGIPLFLALIAIAIIIIVHWKRSARKNNLDDSDSDRSPEGSEIFRSRLPVRYGGWGPLYSPWGQKSDSKFESSYLGPGQNTQDGWYQEDSIPEDKQTDEFSWDFMRSMKPKDLTFEIKRPVADSLPNPLYTSLQSNIDDVTV</sequence>
<dbReference type="GO" id="GO:0007160">
    <property type="term" value="P:cell-matrix adhesion"/>
    <property type="evidence" value="ECO:0007669"/>
    <property type="project" value="InterPro"/>
</dbReference>
<dbReference type="GO" id="GO:0007219">
    <property type="term" value="P:Notch signaling pathway"/>
    <property type="evidence" value="ECO:0007669"/>
    <property type="project" value="TreeGrafter"/>
</dbReference>
<organism evidence="25 26">
    <name type="scientific">Magallana gigas</name>
    <name type="common">Pacific oyster</name>
    <name type="synonym">Crassostrea gigas</name>
    <dbReference type="NCBI Taxonomy" id="29159"/>
    <lineage>
        <taxon>Eukaryota</taxon>
        <taxon>Metazoa</taxon>
        <taxon>Spiralia</taxon>
        <taxon>Lophotrochozoa</taxon>
        <taxon>Mollusca</taxon>
        <taxon>Bivalvia</taxon>
        <taxon>Autobranchia</taxon>
        <taxon>Pteriomorphia</taxon>
        <taxon>Ostreida</taxon>
        <taxon>Ostreoidea</taxon>
        <taxon>Ostreidae</taxon>
        <taxon>Magallana</taxon>
    </lineage>
</organism>
<evidence type="ECO:0000256" key="16">
    <source>
        <dbReference type="PROSITE-ProRule" id="PRU00076"/>
    </source>
</evidence>
<dbReference type="SMART" id="SM00409">
    <property type="entry name" value="IG"/>
    <property type="match status" value="2"/>
</dbReference>
<dbReference type="Pfam" id="PF07645">
    <property type="entry name" value="EGF_CA"/>
    <property type="match status" value="21"/>
</dbReference>
<dbReference type="InterPro" id="IPR003886">
    <property type="entry name" value="NIDO_dom"/>
</dbReference>
<keyword evidence="12 18" id="KW-0472">Membrane</keyword>
<dbReference type="CDD" id="cd00054">
    <property type="entry name" value="EGF_CA"/>
    <property type="match status" value="25"/>
</dbReference>
<feature type="disulfide bond" evidence="16">
    <location>
        <begin position="2422"/>
        <end position="2431"/>
    </location>
</feature>
<evidence type="ECO:0000259" key="21">
    <source>
        <dbReference type="PROSITE" id="PS50853"/>
    </source>
</evidence>
<feature type="compositionally biased region" description="Low complexity" evidence="17">
    <location>
        <begin position="2927"/>
        <end position="2941"/>
    </location>
</feature>
<evidence type="ECO:0000256" key="4">
    <source>
        <dbReference type="ARBA" id="ARBA00022525"/>
    </source>
</evidence>
<keyword evidence="4" id="KW-0964">Secreted</keyword>
<feature type="disulfide bond" evidence="16">
    <location>
        <begin position="2308"/>
        <end position="2317"/>
    </location>
</feature>
<dbReference type="GO" id="GO:0006897">
    <property type="term" value="P:endocytosis"/>
    <property type="evidence" value="ECO:0007669"/>
    <property type="project" value="UniProtKB-KW"/>
</dbReference>
<dbReference type="Pfam" id="PF12661">
    <property type="entry name" value="hEGF"/>
    <property type="match status" value="10"/>
</dbReference>
<dbReference type="Proteomes" id="UP000005408">
    <property type="component" value="Unassembled WGS sequence"/>
</dbReference>
<dbReference type="EnsemblMetazoa" id="G5360.2">
    <property type="protein sequence ID" value="G5360.2:cds"/>
    <property type="gene ID" value="G5360"/>
</dbReference>
<dbReference type="SMART" id="SM00060">
    <property type="entry name" value="FN3"/>
    <property type="match status" value="2"/>
</dbReference>
<feature type="domain" description="EGF-like" evidence="19">
    <location>
        <begin position="2434"/>
        <end position="2470"/>
    </location>
</feature>
<reference evidence="25" key="1">
    <citation type="submission" date="2022-08" db="UniProtKB">
        <authorList>
            <consortium name="EnsemblMetazoa"/>
        </authorList>
    </citation>
    <scope>IDENTIFICATION</scope>
    <source>
        <strain evidence="25">05x7-T-G4-1.051#20</strain>
    </source>
</reference>
<feature type="compositionally biased region" description="Polar residues" evidence="17">
    <location>
        <begin position="2990"/>
        <end position="2999"/>
    </location>
</feature>
<feature type="domain" description="EGF-like" evidence="19">
    <location>
        <begin position="2586"/>
        <end position="2622"/>
    </location>
</feature>
<dbReference type="GO" id="GO:0005509">
    <property type="term" value="F:calcium ion binding"/>
    <property type="evidence" value="ECO:0007669"/>
    <property type="project" value="InterPro"/>
</dbReference>
<dbReference type="SMART" id="SM00261">
    <property type="entry name" value="FU"/>
    <property type="match status" value="4"/>
</dbReference>
<dbReference type="InterPro" id="IPR005533">
    <property type="entry name" value="AMOP_dom"/>
</dbReference>
<feature type="disulfide bond" evidence="16">
    <location>
        <begin position="2574"/>
        <end position="2583"/>
    </location>
</feature>
<feature type="disulfide bond" evidence="16">
    <location>
        <begin position="2384"/>
        <end position="2393"/>
    </location>
</feature>
<dbReference type="PROSITE" id="PS00010">
    <property type="entry name" value="ASX_HYDROXYL"/>
    <property type="match status" value="28"/>
</dbReference>
<dbReference type="Pfam" id="PF00008">
    <property type="entry name" value="EGF"/>
    <property type="match status" value="1"/>
</dbReference>
<feature type="domain" description="EGF-like" evidence="19">
    <location>
        <begin position="2244"/>
        <end position="2280"/>
    </location>
</feature>
<dbReference type="Gene3D" id="2.60.40.10">
    <property type="entry name" value="Immunoglobulins"/>
    <property type="match status" value="4"/>
</dbReference>
<dbReference type="InterPro" id="IPR007110">
    <property type="entry name" value="Ig-like_dom"/>
</dbReference>
<dbReference type="InterPro" id="IPR000742">
    <property type="entry name" value="EGF"/>
</dbReference>
<feature type="domain" description="EGF-like" evidence="19">
    <location>
        <begin position="1872"/>
        <end position="1913"/>
    </location>
</feature>
<feature type="domain" description="EGF-like" evidence="19">
    <location>
        <begin position="4382"/>
        <end position="4420"/>
    </location>
</feature>
<feature type="domain" description="AMOP" evidence="22">
    <location>
        <begin position="983"/>
        <end position="1115"/>
    </location>
</feature>
<dbReference type="Gene3D" id="2.10.25.10">
    <property type="entry name" value="Laminin"/>
    <property type="match status" value="38"/>
</dbReference>
<dbReference type="InterPro" id="IPR003599">
    <property type="entry name" value="Ig_sub"/>
</dbReference>
<feature type="disulfide bond" evidence="16">
    <location>
        <begin position="2346"/>
        <end position="2355"/>
    </location>
</feature>
<accession>A0A8W8NDM2</accession>
<evidence type="ECO:0000256" key="10">
    <source>
        <dbReference type="ARBA" id="ARBA00022837"/>
    </source>
</evidence>
<dbReference type="PROSITE" id="PS50856">
    <property type="entry name" value="AMOP"/>
    <property type="match status" value="1"/>
</dbReference>
<evidence type="ECO:0000256" key="11">
    <source>
        <dbReference type="ARBA" id="ARBA00022989"/>
    </source>
</evidence>
<dbReference type="PANTHER" id="PTHR12916">
    <property type="entry name" value="CYTOCHROME C OXIDASE POLYPEPTIDE VIC-2"/>
    <property type="match status" value="1"/>
</dbReference>
<dbReference type="InterPro" id="IPR036116">
    <property type="entry name" value="FN3_sf"/>
</dbReference>
<dbReference type="PROSITE" id="PS50853">
    <property type="entry name" value="FN3"/>
    <property type="match status" value="2"/>
</dbReference>
<dbReference type="FunFam" id="2.10.25.10:FF:000139">
    <property type="entry name" value="Fibulin-1"/>
    <property type="match status" value="1"/>
</dbReference>
<dbReference type="InterPro" id="IPR001846">
    <property type="entry name" value="VWF_type-D"/>
</dbReference>
<evidence type="ECO:0000256" key="14">
    <source>
        <dbReference type="ARBA" id="ARBA00023170"/>
    </source>
</evidence>
<dbReference type="SMART" id="SM00539">
    <property type="entry name" value="NIDO"/>
    <property type="match status" value="2"/>
</dbReference>
<dbReference type="GO" id="GO:0016020">
    <property type="term" value="C:membrane"/>
    <property type="evidence" value="ECO:0007669"/>
    <property type="project" value="UniProtKB-SubCell"/>
</dbReference>
<dbReference type="Pfam" id="PF12947">
    <property type="entry name" value="EGF_3"/>
    <property type="match status" value="1"/>
</dbReference>
<keyword evidence="6" id="KW-0254">Endocytosis</keyword>
<feature type="domain" description="EGF-like" evidence="19">
    <location>
        <begin position="2085"/>
        <end position="2122"/>
    </location>
</feature>
<dbReference type="InterPro" id="IPR036179">
    <property type="entry name" value="Ig-like_dom_sf"/>
</dbReference>
<dbReference type="InterPro" id="IPR013032">
    <property type="entry name" value="EGF-like_CS"/>
</dbReference>
<dbReference type="SMART" id="SM00216">
    <property type="entry name" value="VWD"/>
    <property type="match status" value="2"/>
</dbReference>
<keyword evidence="11 18" id="KW-1133">Transmembrane helix</keyword>
<feature type="disulfide bond" evidence="16">
    <location>
        <begin position="2270"/>
        <end position="2279"/>
    </location>
</feature>
<feature type="region of interest" description="Disordered" evidence="17">
    <location>
        <begin position="2778"/>
        <end position="2838"/>
    </location>
</feature>
<dbReference type="GO" id="GO:0005112">
    <property type="term" value="F:Notch binding"/>
    <property type="evidence" value="ECO:0007669"/>
    <property type="project" value="TreeGrafter"/>
</dbReference>
<evidence type="ECO:0000256" key="9">
    <source>
        <dbReference type="ARBA" id="ARBA00022737"/>
    </source>
</evidence>
<dbReference type="Pfam" id="PF00041">
    <property type="entry name" value="fn3"/>
    <property type="match status" value="1"/>
</dbReference>
<keyword evidence="5 16" id="KW-0245">EGF-like domain</keyword>
<evidence type="ECO:0000259" key="24">
    <source>
        <dbReference type="PROSITE" id="PS51233"/>
    </source>
</evidence>
<feature type="domain" description="EGF-like" evidence="19">
    <location>
        <begin position="3957"/>
        <end position="3997"/>
    </location>
</feature>
<feature type="domain" description="EGF-like" evidence="19">
    <location>
        <begin position="4295"/>
        <end position="4338"/>
    </location>
</feature>
<dbReference type="PROSITE" id="PS00022">
    <property type="entry name" value="EGF_1"/>
    <property type="match status" value="13"/>
</dbReference>
<dbReference type="FunFam" id="2.10.25.10:FF:000014">
    <property type="entry name" value="Latent-transforming growth factor beta-binding protein 3"/>
    <property type="match status" value="1"/>
</dbReference>
<dbReference type="FunFam" id="2.10.25.10:FF:000143">
    <property type="entry name" value="Protein crumbs 1"/>
    <property type="match status" value="3"/>
</dbReference>
<feature type="domain" description="EGF-like" evidence="19">
    <location>
        <begin position="2472"/>
        <end position="2508"/>
    </location>
</feature>
<evidence type="ECO:0000256" key="7">
    <source>
        <dbReference type="ARBA" id="ARBA00022692"/>
    </source>
</evidence>
<dbReference type="PROSITE" id="PS51220">
    <property type="entry name" value="NIDO"/>
    <property type="match status" value="1"/>
</dbReference>
<comment type="caution">
    <text evidence="16">Lacks conserved residue(s) required for the propagation of feature annotation.</text>
</comment>
<feature type="domain" description="EGF-like" evidence="19">
    <location>
        <begin position="1790"/>
        <end position="1829"/>
    </location>
</feature>
<dbReference type="FunFam" id="2.10.25.10:FF:000247">
    <property type="entry name" value="Delta/notch like EGF repeat containing"/>
    <property type="match status" value="1"/>
</dbReference>
<dbReference type="CDD" id="cd00063">
    <property type="entry name" value="FN3"/>
    <property type="match status" value="3"/>
</dbReference>
<dbReference type="InterPro" id="IPR018097">
    <property type="entry name" value="EGF_Ca-bd_CS"/>
</dbReference>
<dbReference type="FunFam" id="2.10.25.10:FF:000240">
    <property type="entry name" value="Vitamin K-dependent protein S"/>
    <property type="match status" value="1"/>
</dbReference>
<evidence type="ECO:0000256" key="6">
    <source>
        <dbReference type="ARBA" id="ARBA00022583"/>
    </source>
</evidence>
<keyword evidence="8" id="KW-0732">Signal</keyword>
<feature type="domain" description="EGF-like" evidence="19">
    <location>
        <begin position="4715"/>
        <end position="4755"/>
    </location>
</feature>
<dbReference type="SMART" id="SM00179">
    <property type="entry name" value="EGF_CA"/>
    <property type="match status" value="35"/>
</dbReference>
<evidence type="ECO:0000256" key="18">
    <source>
        <dbReference type="SAM" id="Phobius"/>
    </source>
</evidence>
<feature type="domain" description="EGF-like" evidence="19">
    <location>
        <begin position="4041"/>
        <end position="4079"/>
    </location>
</feature>
<evidence type="ECO:0000256" key="5">
    <source>
        <dbReference type="ARBA" id="ARBA00022536"/>
    </source>
</evidence>
<feature type="compositionally biased region" description="Polar residues" evidence="17">
    <location>
        <begin position="2800"/>
        <end position="2835"/>
    </location>
</feature>
<feature type="region of interest" description="Disordered" evidence="17">
    <location>
        <begin position="2893"/>
        <end position="2946"/>
    </location>
</feature>
<evidence type="ECO:0000313" key="26">
    <source>
        <dbReference type="Proteomes" id="UP000005408"/>
    </source>
</evidence>
<feature type="disulfide bond" evidence="16">
    <location>
        <begin position="2650"/>
        <end position="2659"/>
    </location>
</feature>
<feature type="transmembrane region" description="Helical" evidence="18">
    <location>
        <begin position="4899"/>
        <end position="4922"/>
    </location>
</feature>
<feature type="domain" description="EGF-like" evidence="19">
    <location>
        <begin position="2282"/>
        <end position="2318"/>
    </location>
</feature>
<dbReference type="InterPro" id="IPR013783">
    <property type="entry name" value="Ig-like_fold"/>
</dbReference>
<feature type="domain" description="EGF-like" evidence="19">
    <location>
        <begin position="3915"/>
        <end position="3956"/>
    </location>
</feature>
<keyword evidence="15" id="KW-0325">Glycoprotein</keyword>
<dbReference type="GO" id="GO:0120025">
    <property type="term" value="C:plasma membrane bounded cell projection"/>
    <property type="evidence" value="ECO:0007669"/>
    <property type="project" value="UniProtKB-ARBA"/>
</dbReference>
<dbReference type="PROSITE" id="PS01186">
    <property type="entry name" value="EGF_2"/>
    <property type="match status" value="30"/>
</dbReference>
<evidence type="ECO:0000256" key="12">
    <source>
        <dbReference type="ARBA" id="ARBA00023136"/>
    </source>
</evidence>
<dbReference type="PROSITE" id="PS50835">
    <property type="entry name" value="IG_LIKE"/>
    <property type="match status" value="1"/>
</dbReference>
<dbReference type="SUPFAM" id="SSF57184">
    <property type="entry name" value="Growth factor receptor domain"/>
    <property type="match status" value="7"/>
</dbReference>
<feature type="domain" description="EGF-like" evidence="19">
    <location>
        <begin position="2396"/>
        <end position="2432"/>
    </location>
</feature>
<dbReference type="FunFam" id="2.10.25.10:FF:000006">
    <property type="entry name" value="Versican core protein-like isoform 1"/>
    <property type="match status" value="3"/>
</dbReference>
<dbReference type="FunFam" id="2.10.25.10:FF:000038">
    <property type="entry name" value="Fibrillin 2"/>
    <property type="match status" value="3"/>
</dbReference>
<dbReference type="GO" id="GO:0005576">
    <property type="term" value="C:extracellular region"/>
    <property type="evidence" value="ECO:0007669"/>
    <property type="project" value="UniProtKB-SubCell"/>
</dbReference>
<dbReference type="SUPFAM" id="SSF49265">
    <property type="entry name" value="Fibronectin type III"/>
    <property type="match status" value="2"/>
</dbReference>
<dbReference type="PROSITE" id="PS50026">
    <property type="entry name" value="EGF_3"/>
    <property type="match status" value="29"/>
</dbReference>
<evidence type="ECO:0008006" key="27">
    <source>
        <dbReference type="Google" id="ProtNLM"/>
    </source>
</evidence>
<keyword evidence="9" id="KW-0677">Repeat</keyword>
<evidence type="ECO:0000256" key="8">
    <source>
        <dbReference type="ARBA" id="ARBA00022729"/>
    </source>
</evidence>
<evidence type="ECO:0000256" key="15">
    <source>
        <dbReference type="ARBA" id="ARBA00023180"/>
    </source>
</evidence>
<feature type="disulfide bond" evidence="16">
    <location>
        <begin position="2612"/>
        <end position="2621"/>
    </location>
</feature>
<comment type="similarity">
    <text evidence="3">Belongs to the CRELD family.</text>
</comment>
<dbReference type="InterPro" id="IPR001881">
    <property type="entry name" value="EGF-like_Ca-bd_dom"/>
</dbReference>
<feature type="region of interest" description="Disordered" evidence="17">
    <location>
        <begin position="2963"/>
        <end position="2999"/>
    </location>
</feature>
<evidence type="ECO:0000259" key="20">
    <source>
        <dbReference type="PROSITE" id="PS50835"/>
    </source>
</evidence>
<evidence type="ECO:0000313" key="25">
    <source>
        <dbReference type="EnsemblMetazoa" id="G5360.2:cds"/>
    </source>
</evidence>
<feature type="compositionally biased region" description="Polar residues" evidence="17">
    <location>
        <begin position="2893"/>
        <end position="2902"/>
    </location>
</feature>
<feature type="domain" description="Ig-like" evidence="20">
    <location>
        <begin position="407"/>
        <end position="504"/>
    </location>
</feature>
<feature type="disulfide bond" evidence="16">
    <location>
        <begin position="2498"/>
        <end position="2507"/>
    </location>
</feature>
<feature type="domain" description="EGF-like" evidence="19">
    <location>
        <begin position="4543"/>
        <end position="4583"/>
    </location>
</feature>
<feature type="compositionally biased region" description="Low complexity" evidence="17">
    <location>
        <begin position="2908"/>
        <end position="2919"/>
    </location>
</feature>
<feature type="domain" description="EGF-like" evidence="19">
    <location>
        <begin position="2358"/>
        <end position="2394"/>
    </location>
</feature>
<feature type="domain" description="EGF-like" evidence="19">
    <location>
        <begin position="2624"/>
        <end position="2660"/>
    </location>
</feature>
<feature type="domain" description="EGF-like" evidence="19">
    <location>
        <begin position="1706"/>
        <end position="1746"/>
    </location>
</feature>
<dbReference type="FunFam" id="2.10.25.10:FF:000009">
    <property type="entry name" value="Low-density lipoprotein receptor isoform 1"/>
    <property type="match status" value="1"/>
</dbReference>
<feature type="domain" description="EGF-like" evidence="19">
    <location>
        <begin position="4424"/>
        <end position="4461"/>
    </location>
</feature>
<feature type="domain" description="Fibronectin type-III" evidence="21">
    <location>
        <begin position="319"/>
        <end position="406"/>
    </location>
</feature>
<keyword evidence="14" id="KW-0675">Receptor</keyword>
<feature type="domain" description="EGF-like" evidence="19">
    <location>
        <begin position="4123"/>
        <end position="4163"/>
    </location>
</feature>
<dbReference type="Pfam" id="PF06119">
    <property type="entry name" value="NIDO"/>
    <property type="match status" value="2"/>
</dbReference>
<feature type="domain" description="EGF-like" evidence="19">
    <location>
        <begin position="4756"/>
        <end position="4796"/>
    </location>
</feature>
<dbReference type="FunFam" id="2.10.25.10:FF:000472">
    <property type="entry name" value="Uncharacterized protein, isoform A"/>
    <property type="match status" value="2"/>
</dbReference>
<feature type="domain" description="EGF-like" evidence="19">
    <location>
        <begin position="2510"/>
        <end position="2546"/>
    </location>
</feature>
<evidence type="ECO:0000256" key="2">
    <source>
        <dbReference type="ARBA" id="ARBA00004613"/>
    </source>
</evidence>
<dbReference type="PROSITE" id="PS01187">
    <property type="entry name" value="EGF_CA"/>
    <property type="match status" value="10"/>
</dbReference>
<feature type="domain" description="VWFD" evidence="24">
    <location>
        <begin position="3462"/>
        <end position="3663"/>
    </location>
</feature>
<feature type="domain" description="EGF-like" evidence="19">
    <location>
        <begin position="2320"/>
        <end position="2356"/>
    </location>
</feature>
<comment type="subcellular location">
    <subcellularLocation>
        <location evidence="1">Membrane</location>
        <topology evidence="1">Single-pass type I membrane protein</topology>
    </subcellularLocation>
    <subcellularLocation>
        <location evidence="2">Secreted</location>
    </subcellularLocation>
</comment>
<dbReference type="SUPFAM" id="SSF48726">
    <property type="entry name" value="Immunoglobulin"/>
    <property type="match status" value="2"/>
</dbReference>
<feature type="domain" description="VWFD" evidence="24">
    <location>
        <begin position="1127"/>
        <end position="1329"/>
    </location>
</feature>
<feature type="domain" description="Fibronectin type-III" evidence="21">
    <location>
        <begin position="656"/>
        <end position="745"/>
    </location>
</feature>
<dbReference type="PANTHER" id="PTHR12916:SF9">
    <property type="entry name" value="NEUROGENIC LOCUS NOTCH HOMOLOG PROTEIN 1-RELATED"/>
    <property type="match status" value="1"/>
</dbReference>
<dbReference type="InterPro" id="IPR003961">
    <property type="entry name" value="FN3_dom"/>
</dbReference>
<feature type="domain" description="EGF-like" evidence="19">
    <location>
        <begin position="4629"/>
        <end position="4669"/>
    </location>
</feature>
<protein>
    <recommendedName>
        <fullName evidence="27">Fibrillin-1</fullName>
    </recommendedName>
</protein>
<dbReference type="SMART" id="SM00181">
    <property type="entry name" value="EGF"/>
    <property type="match status" value="50"/>
</dbReference>
<feature type="domain" description="EGF-like" evidence="19">
    <location>
        <begin position="1581"/>
        <end position="1623"/>
    </location>
</feature>
<dbReference type="FunFam" id="2.10.25.10:FF:000119">
    <property type="entry name" value="vitamin K-dependent protein S"/>
    <property type="match status" value="1"/>
</dbReference>
<dbReference type="SMART" id="SM00723">
    <property type="entry name" value="AMOP"/>
    <property type="match status" value="1"/>
</dbReference>
<evidence type="ECO:0000259" key="23">
    <source>
        <dbReference type="PROSITE" id="PS51220"/>
    </source>
</evidence>